<dbReference type="SUPFAM" id="SSF52833">
    <property type="entry name" value="Thioredoxin-like"/>
    <property type="match status" value="1"/>
</dbReference>
<name>A0ABR4HZX4_9EURO</name>
<comment type="caution">
    <text evidence="4">The sequence shown here is derived from an EMBL/GenBank/DDBJ whole genome shotgun (WGS) entry which is preliminary data.</text>
</comment>
<dbReference type="InterPro" id="IPR004045">
    <property type="entry name" value="Glutathione_S-Trfase_N"/>
</dbReference>
<dbReference type="InterPro" id="IPR036282">
    <property type="entry name" value="Glutathione-S-Trfase_C_sf"/>
</dbReference>
<keyword evidence="5" id="KW-1185">Reference proteome</keyword>
<feature type="domain" description="GST N-terminal" evidence="2">
    <location>
        <begin position="1"/>
        <end position="80"/>
    </location>
</feature>
<comment type="similarity">
    <text evidence="1">Belongs to the GST superfamily.</text>
</comment>
<organism evidence="4 5">
    <name type="scientific">Aspergillus cavernicola</name>
    <dbReference type="NCBI Taxonomy" id="176166"/>
    <lineage>
        <taxon>Eukaryota</taxon>
        <taxon>Fungi</taxon>
        <taxon>Dikarya</taxon>
        <taxon>Ascomycota</taxon>
        <taxon>Pezizomycotina</taxon>
        <taxon>Eurotiomycetes</taxon>
        <taxon>Eurotiomycetidae</taxon>
        <taxon>Eurotiales</taxon>
        <taxon>Aspergillaceae</taxon>
        <taxon>Aspergillus</taxon>
        <taxon>Aspergillus subgen. Nidulantes</taxon>
    </lineage>
</organism>
<dbReference type="Pfam" id="PF00043">
    <property type="entry name" value="GST_C"/>
    <property type="match status" value="1"/>
</dbReference>
<proteinExistence type="inferred from homology"/>
<reference evidence="4 5" key="1">
    <citation type="submission" date="2024-07" db="EMBL/GenBank/DDBJ databases">
        <title>Section-level genome sequencing and comparative genomics of Aspergillus sections Usti and Cavernicolus.</title>
        <authorList>
            <consortium name="Lawrence Berkeley National Laboratory"/>
            <person name="Nybo J.L."/>
            <person name="Vesth T.C."/>
            <person name="Theobald S."/>
            <person name="Frisvad J.C."/>
            <person name="Larsen T.O."/>
            <person name="Kjaerboelling I."/>
            <person name="Rothschild-Mancinelli K."/>
            <person name="Lyhne E.K."/>
            <person name="Kogle M.E."/>
            <person name="Barry K."/>
            <person name="Clum A."/>
            <person name="Na H."/>
            <person name="Ledsgaard L."/>
            <person name="Lin J."/>
            <person name="Lipzen A."/>
            <person name="Kuo A."/>
            <person name="Riley R."/>
            <person name="Mondo S."/>
            <person name="LaButti K."/>
            <person name="Haridas S."/>
            <person name="Pangalinan J."/>
            <person name="Salamov A.A."/>
            <person name="Simmons B.A."/>
            <person name="Magnuson J.K."/>
            <person name="Chen J."/>
            <person name="Drula E."/>
            <person name="Henrissat B."/>
            <person name="Wiebenga A."/>
            <person name="Lubbers R.J."/>
            <person name="Gomes A.C."/>
            <person name="Makela M.R."/>
            <person name="Stajich J."/>
            <person name="Grigoriev I.V."/>
            <person name="Mortensen U.H."/>
            <person name="De vries R.P."/>
            <person name="Baker S.E."/>
            <person name="Andersen M.R."/>
        </authorList>
    </citation>
    <scope>NUCLEOTIDE SEQUENCE [LARGE SCALE GENOMIC DNA]</scope>
    <source>
        <strain evidence="4 5">CBS 600.67</strain>
    </source>
</reference>
<accession>A0ABR4HZX4</accession>
<feature type="domain" description="GST C-terminal" evidence="3">
    <location>
        <begin position="86"/>
        <end position="209"/>
    </location>
</feature>
<dbReference type="SFLD" id="SFLDS00019">
    <property type="entry name" value="Glutathione_Transferase_(cytos"/>
    <property type="match status" value="1"/>
</dbReference>
<dbReference type="SUPFAM" id="SSF47616">
    <property type="entry name" value="GST C-terminal domain-like"/>
    <property type="match status" value="1"/>
</dbReference>
<evidence type="ECO:0000313" key="5">
    <source>
        <dbReference type="Proteomes" id="UP001610335"/>
    </source>
</evidence>
<dbReference type="Pfam" id="PF13409">
    <property type="entry name" value="GST_N_2"/>
    <property type="match status" value="1"/>
</dbReference>
<dbReference type="InterPro" id="IPR036249">
    <property type="entry name" value="Thioredoxin-like_sf"/>
</dbReference>
<protein>
    <submittedName>
        <fullName evidence="4">Glutathione S-transferase</fullName>
    </submittedName>
</protein>
<dbReference type="CDD" id="cd03046">
    <property type="entry name" value="GST_N_GTT1_like"/>
    <property type="match status" value="1"/>
</dbReference>
<dbReference type="Gene3D" id="3.40.30.10">
    <property type="entry name" value="Glutaredoxin"/>
    <property type="match status" value="1"/>
</dbReference>
<dbReference type="Gene3D" id="1.20.1050.10">
    <property type="match status" value="1"/>
</dbReference>
<dbReference type="PANTHER" id="PTHR44051">
    <property type="entry name" value="GLUTATHIONE S-TRANSFERASE-RELATED"/>
    <property type="match status" value="1"/>
</dbReference>
<dbReference type="SFLD" id="SFLDG00358">
    <property type="entry name" value="Main_(cytGST)"/>
    <property type="match status" value="1"/>
</dbReference>
<dbReference type="Proteomes" id="UP001610335">
    <property type="component" value="Unassembled WGS sequence"/>
</dbReference>
<dbReference type="PANTHER" id="PTHR44051:SF9">
    <property type="entry name" value="GLUTATHIONE S-TRANSFERASE 1"/>
    <property type="match status" value="1"/>
</dbReference>
<gene>
    <name evidence="4" type="ORF">BDW59DRAFT_150525</name>
</gene>
<dbReference type="InterPro" id="IPR004046">
    <property type="entry name" value="GST_C"/>
</dbReference>
<evidence type="ECO:0000256" key="1">
    <source>
        <dbReference type="ARBA" id="ARBA00007409"/>
    </source>
</evidence>
<dbReference type="InterPro" id="IPR010987">
    <property type="entry name" value="Glutathione-S-Trfase_C-like"/>
</dbReference>
<evidence type="ECO:0000313" key="4">
    <source>
        <dbReference type="EMBL" id="KAL2820937.1"/>
    </source>
</evidence>
<dbReference type="SFLD" id="SFLDG01150">
    <property type="entry name" value="Main.1:_Beta-like"/>
    <property type="match status" value="1"/>
</dbReference>
<dbReference type="PROSITE" id="PS50405">
    <property type="entry name" value="GST_CTER"/>
    <property type="match status" value="1"/>
</dbReference>
<evidence type="ECO:0000259" key="3">
    <source>
        <dbReference type="PROSITE" id="PS50405"/>
    </source>
</evidence>
<sequence length="221" mass="25002">MSLTIHHLHVSSSERVVWLCEELNLSYKLKTYTRSPLLAPPELKALHPQGSSPTIQDGDLTLAETGACLEYIARKHGGGRLLLDPSHLAYADFIYWFHWASGTFMPNVGRVMMMGFAGLGAENSMVGFTNDRLQKALRMLDDRLKDNQWLAGEEFTAADIMVVFPLTTMRYFARYSLQGFEHVAGYLKRVAEREGYQRAMRKCDPEMELVLGVEPPSKPFV</sequence>
<dbReference type="PROSITE" id="PS50404">
    <property type="entry name" value="GST_NTER"/>
    <property type="match status" value="1"/>
</dbReference>
<dbReference type="EMBL" id="JBFXLS010000067">
    <property type="protein sequence ID" value="KAL2820937.1"/>
    <property type="molecule type" value="Genomic_DNA"/>
</dbReference>
<dbReference type="InterPro" id="IPR040079">
    <property type="entry name" value="Glutathione_S-Trfase"/>
</dbReference>
<evidence type="ECO:0000259" key="2">
    <source>
        <dbReference type="PROSITE" id="PS50404"/>
    </source>
</evidence>